<dbReference type="Pfam" id="PF03466">
    <property type="entry name" value="LysR_substrate"/>
    <property type="match status" value="1"/>
</dbReference>
<protein>
    <submittedName>
        <fullName evidence="6">LysR family transcriptional regulator</fullName>
    </submittedName>
</protein>
<dbReference type="PROSITE" id="PS50931">
    <property type="entry name" value="HTH_LYSR"/>
    <property type="match status" value="1"/>
</dbReference>
<dbReference type="SUPFAM" id="SSF53850">
    <property type="entry name" value="Periplasmic binding protein-like II"/>
    <property type="match status" value="1"/>
</dbReference>
<dbReference type="EMBL" id="JBHSLU010000082">
    <property type="protein sequence ID" value="MFC5508149.1"/>
    <property type="molecule type" value="Genomic_DNA"/>
</dbReference>
<dbReference type="PANTHER" id="PTHR30537:SF3">
    <property type="entry name" value="TRANSCRIPTIONAL REGULATORY PROTEIN"/>
    <property type="match status" value="1"/>
</dbReference>
<dbReference type="InterPro" id="IPR000847">
    <property type="entry name" value="LysR_HTH_N"/>
</dbReference>
<keyword evidence="3" id="KW-0238">DNA-binding</keyword>
<keyword evidence="2" id="KW-0805">Transcription regulation</keyword>
<evidence type="ECO:0000256" key="4">
    <source>
        <dbReference type="ARBA" id="ARBA00023163"/>
    </source>
</evidence>
<keyword evidence="7" id="KW-1185">Reference proteome</keyword>
<dbReference type="InterPro" id="IPR005119">
    <property type="entry name" value="LysR_subst-bd"/>
</dbReference>
<dbReference type="SUPFAM" id="SSF46785">
    <property type="entry name" value="Winged helix' DNA-binding domain"/>
    <property type="match status" value="1"/>
</dbReference>
<dbReference type="InterPro" id="IPR036390">
    <property type="entry name" value="WH_DNA-bd_sf"/>
</dbReference>
<evidence type="ECO:0000313" key="7">
    <source>
        <dbReference type="Proteomes" id="UP001596060"/>
    </source>
</evidence>
<keyword evidence="4" id="KW-0804">Transcription</keyword>
<evidence type="ECO:0000256" key="1">
    <source>
        <dbReference type="ARBA" id="ARBA00009437"/>
    </source>
</evidence>
<accession>A0ABW0PBF8</accession>
<dbReference type="InterPro" id="IPR058163">
    <property type="entry name" value="LysR-type_TF_proteobact-type"/>
</dbReference>
<dbReference type="PRINTS" id="PR00039">
    <property type="entry name" value="HTHLYSR"/>
</dbReference>
<dbReference type="Gene3D" id="3.40.190.290">
    <property type="match status" value="1"/>
</dbReference>
<sequence>MDGIDWNWVRAFRATAEAGSLSAASRQLGLSQPTLSRQVAALEEQLAVTLFERVGKRLILTAGGAGMLEHARQMAAAAEALALGAAGQASELAGLVRLSVTDAVATHVMPGIVERLREEVPQVTVVVIATDALSDLRRREADIAIRHVRPTEPELIGRLIGELAAHLYASDAWIARHGLPRAAADLVGATVLAFDPVEQFVGHMELQGIRLGPEQCSVVSNSASALWEMTHRGIGVGVVLDIAAARMPGLRKLLPELSRVPVPLWLVTHRELQTSRRIRLVYDVVADELRRLVVSGADPNREREPPGASPG</sequence>
<dbReference type="InterPro" id="IPR036388">
    <property type="entry name" value="WH-like_DNA-bd_sf"/>
</dbReference>
<feature type="domain" description="HTH lysR-type" evidence="5">
    <location>
        <begin position="4"/>
        <end position="61"/>
    </location>
</feature>
<dbReference type="Gene3D" id="1.10.10.10">
    <property type="entry name" value="Winged helix-like DNA-binding domain superfamily/Winged helix DNA-binding domain"/>
    <property type="match status" value="1"/>
</dbReference>
<dbReference type="Pfam" id="PF00126">
    <property type="entry name" value="HTH_1"/>
    <property type="match status" value="1"/>
</dbReference>
<dbReference type="PANTHER" id="PTHR30537">
    <property type="entry name" value="HTH-TYPE TRANSCRIPTIONAL REGULATOR"/>
    <property type="match status" value="1"/>
</dbReference>
<gene>
    <name evidence="6" type="ORF">ACFPN9_23185</name>
</gene>
<dbReference type="RefSeq" id="WP_066717936.1">
    <property type="nucleotide sequence ID" value="NZ_JBHSLU010000082.1"/>
</dbReference>
<evidence type="ECO:0000313" key="6">
    <source>
        <dbReference type="EMBL" id="MFC5508149.1"/>
    </source>
</evidence>
<evidence type="ECO:0000256" key="2">
    <source>
        <dbReference type="ARBA" id="ARBA00023015"/>
    </source>
</evidence>
<evidence type="ECO:0000256" key="3">
    <source>
        <dbReference type="ARBA" id="ARBA00023125"/>
    </source>
</evidence>
<dbReference type="Proteomes" id="UP001596060">
    <property type="component" value="Unassembled WGS sequence"/>
</dbReference>
<name>A0ABW0PBF8_9HYPH</name>
<proteinExistence type="inferred from homology"/>
<reference evidence="7" key="1">
    <citation type="journal article" date="2019" name="Int. J. Syst. Evol. Microbiol.">
        <title>The Global Catalogue of Microorganisms (GCM) 10K type strain sequencing project: providing services to taxonomists for standard genome sequencing and annotation.</title>
        <authorList>
            <consortium name="The Broad Institute Genomics Platform"/>
            <consortium name="The Broad Institute Genome Sequencing Center for Infectious Disease"/>
            <person name="Wu L."/>
            <person name="Ma J."/>
        </authorList>
    </citation>
    <scope>NUCLEOTIDE SEQUENCE [LARGE SCALE GENOMIC DNA]</scope>
    <source>
        <strain evidence="7">CCUG 43117</strain>
    </source>
</reference>
<organism evidence="6 7">
    <name type="scientific">Bosea massiliensis</name>
    <dbReference type="NCBI Taxonomy" id="151419"/>
    <lineage>
        <taxon>Bacteria</taxon>
        <taxon>Pseudomonadati</taxon>
        <taxon>Pseudomonadota</taxon>
        <taxon>Alphaproteobacteria</taxon>
        <taxon>Hyphomicrobiales</taxon>
        <taxon>Boseaceae</taxon>
        <taxon>Bosea</taxon>
    </lineage>
</organism>
<comment type="similarity">
    <text evidence="1">Belongs to the LysR transcriptional regulatory family.</text>
</comment>
<comment type="caution">
    <text evidence="6">The sequence shown here is derived from an EMBL/GenBank/DDBJ whole genome shotgun (WGS) entry which is preliminary data.</text>
</comment>
<evidence type="ECO:0000259" key="5">
    <source>
        <dbReference type="PROSITE" id="PS50931"/>
    </source>
</evidence>